<dbReference type="EMBL" id="NWUJ01000011">
    <property type="protein sequence ID" value="PFH32381.1"/>
    <property type="molecule type" value="Genomic_DNA"/>
</dbReference>
<dbReference type="SUPFAM" id="SSF56112">
    <property type="entry name" value="Protein kinase-like (PK-like)"/>
    <property type="match status" value="1"/>
</dbReference>
<feature type="region of interest" description="Disordered" evidence="3">
    <location>
        <begin position="3119"/>
        <end position="3282"/>
    </location>
</feature>
<organism evidence="5 6">
    <name type="scientific">Besnoitia besnoiti</name>
    <name type="common">Apicomplexan protozoan</name>
    <dbReference type="NCBI Taxonomy" id="94643"/>
    <lineage>
        <taxon>Eukaryota</taxon>
        <taxon>Sar</taxon>
        <taxon>Alveolata</taxon>
        <taxon>Apicomplexa</taxon>
        <taxon>Conoidasida</taxon>
        <taxon>Coccidia</taxon>
        <taxon>Eucoccidiorida</taxon>
        <taxon>Eimeriorina</taxon>
        <taxon>Sarcocystidae</taxon>
        <taxon>Besnoitia</taxon>
    </lineage>
</organism>
<feature type="region of interest" description="Disordered" evidence="3">
    <location>
        <begin position="3067"/>
        <end position="3091"/>
    </location>
</feature>
<feature type="compositionally biased region" description="Low complexity" evidence="3">
    <location>
        <begin position="2524"/>
        <end position="2543"/>
    </location>
</feature>
<feature type="compositionally biased region" description="Basic and acidic residues" evidence="3">
    <location>
        <begin position="1269"/>
        <end position="1281"/>
    </location>
</feature>
<dbReference type="InterPro" id="IPR000719">
    <property type="entry name" value="Prot_kinase_dom"/>
</dbReference>
<feature type="region of interest" description="Disordered" evidence="3">
    <location>
        <begin position="925"/>
        <end position="956"/>
    </location>
</feature>
<feature type="region of interest" description="Disordered" evidence="3">
    <location>
        <begin position="252"/>
        <end position="275"/>
    </location>
</feature>
<feature type="region of interest" description="Disordered" evidence="3">
    <location>
        <begin position="20"/>
        <end position="56"/>
    </location>
</feature>
<feature type="compositionally biased region" description="Polar residues" evidence="3">
    <location>
        <begin position="39"/>
        <end position="51"/>
    </location>
</feature>
<feature type="compositionally biased region" description="Polar residues" evidence="3">
    <location>
        <begin position="2290"/>
        <end position="2303"/>
    </location>
</feature>
<dbReference type="Proteomes" id="UP000224006">
    <property type="component" value="Chromosome X"/>
</dbReference>
<feature type="compositionally biased region" description="Basic and acidic residues" evidence="3">
    <location>
        <begin position="2401"/>
        <end position="2414"/>
    </location>
</feature>
<feature type="region of interest" description="Disordered" evidence="3">
    <location>
        <begin position="2524"/>
        <end position="2548"/>
    </location>
</feature>
<feature type="compositionally biased region" description="Basic and acidic residues" evidence="3">
    <location>
        <begin position="1565"/>
        <end position="1578"/>
    </location>
</feature>
<feature type="compositionally biased region" description="Basic and acidic residues" evidence="3">
    <location>
        <begin position="1937"/>
        <end position="1969"/>
    </location>
</feature>
<dbReference type="GeneID" id="40306760"/>
<feature type="region of interest" description="Disordered" evidence="3">
    <location>
        <begin position="673"/>
        <end position="708"/>
    </location>
</feature>
<feature type="compositionally biased region" description="Basic and acidic residues" evidence="3">
    <location>
        <begin position="3124"/>
        <end position="3142"/>
    </location>
</feature>
<feature type="compositionally biased region" description="Basic and acidic residues" evidence="3">
    <location>
        <begin position="1586"/>
        <end position="1597"/>
    </location>
</feature>
<evidence type="ECO:0000256" key="2">
    <source>
        <dbReference type="ARBA" id="ARBA00022840"/>
    </source>
</evidence>
<dbReference type="Gene3D" id="1.10.510.10">
    <property type="entry name" value="Transferase(Phosphotransferase) domain 1"/>
    <property type="match status" value="1"/>
</dbReference>
<feature type="region of interest" description="Disordered" evidence="3">
    <location>
        <begin position="1881"/>
        <end position="1975"/>
    </location>
</feature>
<feature type="compositionally biased region" description="Polar residues" evidence="3">
    <location>
        <begin position="2686"/>
        <end position="2695"/>
    </location>
</feature>
<feature type="region of interest" description="Disordered" evidence="3">
    <location>
        <begin position="2972"/>
        <end position="3007"/>
    </location>
</feature>
<feature type="region of interest" description="Disordered" evidence="3">
    <location>
        <begin position="1555"/>
        <end position="1597"/>
    </location>
</feature>
<feature type="compositionally biased region" description="Basic and acidic residues" evidence="3">
    <location>
        <begin position="3149"/>
        <end position="3171"/>
    </location>
</feature>
<feature type="compositionally biased region" description="Low complexity" evidence="3">
    <location>
        <begin position="1219"/>
        <end position="1238"/>
    </location>
</feature>
<name>A0A2A9M7W6_BESBE</name>
<keyword evidence="1" id="KW-0547">Nucleotide-binding</keyword>
<accession>A0A2A9M7W6</accession>
<dbReference type="OrthoDB" id="348870at2759"/>
<feature type="domain" description="Protein kinase" evidence="4">
    <location>
        <begin position="68"/>
        <end position="573"/>
    </location>
</feature>
<feature type="region of interest" description="Disordered" evidence="3">
    <location>
        <begin position="169"/>
        <end position="193"/>
    </location>
</feature>
<feature type="region of interest" description="Disordered" evidence="3">
    <location>
        <begin position="973"/>
        <end position="999"/>
    </location>
</feature>
<evidence type="ECO:0000256" key="3">
    <source>
        <dbReference type="SAM" id="MobiDB-lite"/>
    </source>
</evidence>
<gene>
    <name evidence="5" type="ORF">BESB_016990</name>
</gene>
<feature type="compositionally biased region" description="Polar residues" evidence="3">
    <location>
        <begin position="252"/>
        <end position="263"/>
    </location>
</feature>
<feature type="region of interest" description="Disordered" evidence="3">
    <location>
        <begin position="2336"/>
        <end position="2359"/>
    </location>
</feature>
<sequence>MTESPPRCCSDFRVNSGYSHHCPESVNSEPPLGAPRSSAPLTSLMPSSATRRSAAGSPLALAPVPSLVSVEQSRSDGKLPPSAGAVGVPSPAPALSSSLVASPSTAEPPVCLCCSQQSDEALPPLFTRVAVRSVNLASANAEVDDGVPASILREASLLQEIHRQQVHLERARQEADLPPLTRRGTFEDGSGVADREDGRVIFHAPPQAETLQGAHTPFNVVRFFGCQIRESTLYLVTDFCENNLRTYWESRGSTGAATRSPNASPEPGAPRTAAGALVSEPRPCADFLSSPLRGRGMGPAEGRPTSCWCTQKEIFREFVWRILHKILHGLACLHAYGIVHRNLKPENILVRPCLRLARASRSQGETHSASPTKMNVSDGVDEDDEMDWILPSVEVELSDFGFSRLLEETQGAYTPENPKDRERSYRESRRLFYRAPELLLLRGDGTFDWSPVYSFGVDIWSVAVIFMELALLRPPFRADSEMIYLLQIFRLLGTPIDARTWVEMCGLPFPEPAPAAFSGARHALGAPRSRGDKPRSSSVSFASQTRSSGSRRRLGLRQTLMHRADLAALHPSRPLYARPCPSACGSEDRSIPSLHSGSAAEDDAGRLNARPSSAPPAESSAPPLVAVSGAPPPLVPPCASEARRGEPMPHRRLDCPQAREVVLQPRGEECLSTTAGAEPAAEAEAEGGNGDEANAEARRWPPQRQPRAREVFAYEHRQRSERADSDEAGGPRTTRCEKLQRACRRGDHSDLGTTRYIRVGCEEERDERVHEDWRAVLPISSLEAAMLQGGTGAGHRAEGASRASPSFRVQLFLPDRARSTSAWALPSVPPCLTGAANHRGSLQTSRDEESQHSPWLAAHARAHETLDETSQEGLGDSAETARLLKEAEDWVRLLPLWRPVDWAGIMQQLQREEAEKAAKEILGLGNGGTAETAEDCNRSGETAKGLAVSEEARNNQETLEVAEAAARERRAEFEEFGAGQDETASGSRRRSNRPDAAGETACRSHLGLHALRGEKKDACPGVPKSSPVERKTGCELLFPAMDDPRSMCGGRRDEEMRHRHDRQSEAKPSAAYDFKHTEGASSPSAGCCAVFPPICFSSSSAFARSVASTYHSSASSKEATELILQFGRVMGSEAVALLKAMLQLKGQERISAAAAYDRVSVILERARLHRLARKENEKLPPRVPRQRPALCVDALSSPAAPASAALREENPVPWEQEQNSAGNASSAPAAEGNAAHAAQPKDAALAHVSAKQTRSTTASEGVEGSVVEPQRHRVLEREAEGGAETRRLKFALASRQAHWVRVSTMATEGGSEKNERERKLSDATLEAPSGGEACGSTKRGGIKFRERGEKRQEAGEPTRASPVTEGEPDLIDQSRKEGGNAFAGASRERERTRENQNRGTTEGWLPGGEESLDVRGDGEASEASQNPTDLNPGFLQMRANTTSREQLPEATHNQRADIGHPEEEERQRRVAHALGIAERMPDDGRCEGARVRSLPHPAHALTWHSPASAPVSASLLSSDPRFSSLLLRLHRLAASTKDLPVETCMRRLAAQAADRFLQMPPRGLTPDEGRNRDREAPRAARQRGPNQDEERRKRSDIRSIQREQIEEAVLESLETLRQKCVDLFFRLQNEFELKDSTVHLAASLFHRYFCWVLAPSFLSERTRVEANAGQRRDSHRAPASSPRQVAPPSSGALRCARGSFGGSSAVRSASGSSAASVSPSDVLAVSLRSASSAVESAACSSGPPSASVASPRGLSGARNYPPLSAARPRVGALLLRPFGSPSSASLTTSLAPAAGDEARETAGFAPEIVLSCCAVRESLCAAAACVKIADVANERSLEYYKTTNAHDYAVNVNDLIATRYLREPCLPCLLRRQLTRTAEEFPRPREVAGLHARQEKPDERRGGGDERGEEDKAGGEGARASSHAGRARLQSTQRLCAEARDAGETRNSKQREGSIRRNSEEEVEGHTEGKVAALGPVESDQSFSAATQMNFGPPPVSAATASLRAVSGCNSALCFLSVPGFSPLEPGASSTSLSGSAQGRRGYAHPAAACATTSLPSSSVSTRLLARAVSTNSSPLSAVPAAPAQSGSDSTFHCSDFFPPSSSCLKGCSSVSCSASSASAASASLEAASTRAFHSSPAVGRSLSSGPRLASGSEDTATSLSCLPSPSAPAAPDCSPSASQSAGALPSSAPLGSLASAACAWETQASREELVALEKRILQAVQFRLSTPNSLWCLALLWDVTALSLQREREREGLLRLRAFAAAHAAGAQRKREAVHGIFEAPVSKKQRPQKSGDSGDFTTLVQSPAEAGDGTPADHGGTEGGKQKLRVLHNEVSAHASHRMKEVAEDRAAPASPCSVSVGSPERLTVMPGQRCDAARVASWDMRRELPSIPCETQQRANPRRRDCLWSSDEEKPSGCGSARLSAASRAVVDAFSLSLSSFSSSSLPQAQDAEPFSCFSCPGRASSAGPAASVASATHSGMSVVSSASSALCLNASGCVAPSVSAPFGSHSSQSSSAIPPWASSACPSSSSPPGGLARGSLSPRGAPPSCPRSAASSALRWSRCSRSWLSPPRLAACSRTAASPSPRAASSSARLSTVLQRSPSAGLASSAAGLLARPSLRLPSARTLRQCRRYASLLAALALYDLRLVSCAPLLLAQLLHFAALGTFLPELFWPSFTPSPRRREASQPSQIQSPGRPTLDDRRRTGLLPRGAATAQLEESVSVQLLQNDRMHGRCRALGNARNGALCPVRPLCTSAASPSAGASASPAACARHASQASLYSKASSVPLLQNRAPCDSLEGAFSLCPSLRSVTAPSSGSPGSALAAARLSTSRSALHPCASALPSSLVGASRLGASMCAAPHSECSLAALLGPLSLPVTRRLLAGGARRPWEILQLAEAVRQLPHITRARQELRQSPLFGSASANLSNAPAGAPLAFLRFAEYTHARRIKQLEVWERQARRRSMLERLQVEVDSARKKQPLDQRGPEANRSSTEAEDMPRCEKSPTSNILQKAWSHGSERTIDAELEMQWDKGEEGDEVAVRVPTMHPGLQAGKPHEAKGGLVLQADRREETKTSEAAERHKRKSECGDSTPDAACKIARYTSTQGAEYCRSENSMRGALTDTTTAHEAKDSMTETKPEDRSYYRQTSKYTERCEAHSKAHGGDEGGGRRTEVGLSSRKAATGAQMRSANAEWRSPPQNRVQGTCERRQHGNRNDPLLATAPVRELGRAGSETHDSAQRGGEEQRSAPLEASHVSSHSAGDTRTTRETPAEATSPPASLRRRQGRLPAAVLALLLADADSIDALFALAAE</sequence>
<protein>
    <recommendedName>
        <fullName evidence="4">Protein kinase domain-containing protein</fullName>
    </recommendedName>
</protein>
<comment type="caution">
    <text evidence="5">The sequence shown here is derived from an EMBL/GenBank/DDBJ whole genome shotgun (WGS) entry which is preliminary data.</text>
</comment>
<evidence type="ECO:0000259" key="4">
    <source>
        <dbReference type="PROSITE" id="PS50011"/>
    </source>
</evidence>
<dbReference type="InterPro" id="IPR011009">
    <property type="entry name" value="Kinase-like_dom_sf"/>
</dbReference>
<dbReference type="VEuPathDB" id="ToxoDB:BESB_016990"/>
<feature type="region of interest" description="Disordered" evidence="3">
    <location>
        <begin position="1304"/>
        <end position="1465"/>
    </location>
</feature>
<feature type="region of interest" description="Disordered" evidence="3">
    <location>
        <begin position="2679"/>
        <end position="2704"/>
    </location>
</feature>
<reference evidence="5 6" key="1">
    <citation type="submission" date="2017-09" db="EMBL/GenBank/DDBJ databases">
        <title>Genome sequencing of Besnoitia besnoiti strain Bb-Ger1.</title>
        <authorList>
            <person name="Schares G."/>
            <person name="Venepally P."/>
            <person name="Lorenzi H.A."/>
        </authorList>
    </citation>
    <scope>NUCLEOTIDE SEQUENCE [LARGE SCALE GENOMIC DNA]</scope>
    <source>
        <strain evidence="5 6">Bb-Ger1</strain>
    </source>
</reference>
<keyword evidence="6" id="KW-1185">Reference proteome</keyword>
<dbReference type="PROSITE" id="PS50011">
    <property type="entry name" value="PROTEIN_KINASE_DOM"/>
    <property type="match status" value="1"/>
</dbReference>
<dbReference type="RefSeq" id="XP_029216390.1">
    <property type="nucleotide sequence ID" value="XM_029360414.1"/>
</dbReference>
<feature type="region of interest" description="Disordered" evidence="3">
    <location>
        <begin position="522"/>
        <end position="557"/>
    </location>
</feature>
<feature type="compositionally biased region" description="Basic and acidic residues" evidence="3">
    <location>
        <begin position="1881"/>
        <end position="1914"/>
    </location>
</feature>
<feature type="region of interest" description="Disordered" evidence="3">
    <location>
        <begin position="1668"/>
        <end position="1692"/>
    </location>
</feature>
<evidence type="ECO:0000256" key="1">
    <source>
        <dbReference type="ARBA" id="ARBA00022741"/>
    </source>
</evidence>
<feature type="compositionally biased region" description="Basic and acidic residues" evidence="3">
    <location>
        <begin position="3224"/>
        <end position="3244"/>
    </location>
</feature>
<feature type="region of interest" description="Disordered" evidence="3">
    <location>
        <begin position="2282"/>
        <end position="2322"/>
    </location>
</feature>
<dbReference type="Pfam" id="PF00069">
    <property type="entry name" value="Pkinase"/>
    <property type="match status" value="1"/>
</dbReference>
<dbReference type="GO" id="GO:0004672">
    <property type="term" value="F:protein kinase activity"/>
    <property type="evidence" value="ECO:0007669"/>
    <property type="project" value="InterPro"/>
</dbReference>
<keyword evidence="2" id="KW-0067">ATP-binding</keyword>
<feature type="region of interest" description="Disordered" evidence="3">
    <location>
        <begin position="1213"/>
        <end position="1281"/>
    </location>
</feature>
<dbReference type="InterPro" id="IPR050117">
    <property type="entry name" value="MAPK"/>
</dbReference>
<feature type="compositionally biased region" description="Basic and acidic residues" evidence="3">
    <location>
        <begin position="1452"/>
        <end position="1465"/>
    </location>
</feature>
<feature type="region of interest" description="Disordered" evidence="3">
    <location>
        <begin position="835"/>
        <end position="854"/>
    </location>
</feature>
<evidence type="ECO:0000313" key="6">
    <source>
        <dbReference type="Proteomes" id="UP000224006"/>
    </source>
</evidence>
<dbReference type="GO" id="GO:0005524">
    <property type="term" value="F:ATP binding"/>
    <property type="evidence" value="ECO:0007669"/>
    <property type="project" value="UniProtKB-KW"/>
</dbReference>
<feature type="region of interest" description="Disordered" evidence="3">
    <location>
        <begin position="2392"/>
        <end position="2418"/>
    </location>
</feature>
<dbReference type="PANTHER" id="PTHR24055">
    <property type="entry name" value="MITOGEN-ACTIVATED PROTEIN KINASE"/>
    <property type="match status" value="1"/>
</dbReference>
<feature type="region of interest" description="Disordered" evidence="3">
    <location>
        <begin position="2136"/>
        <end position="2164"/>
    </location>
</feature>
<proteinExistence type="predicted"/>
<feature type="compositionally biased region" description="Basic and acidic residues" evidence="3">
    <location>
        <begin position="2340"/>
        <end position="2349"/>
    </location>
</feature>
<dbReference type="STRING" id="94643.A0A2A9M7W6"/>
<feature type="compositionally biased region" description="Low complexity" evidence="3">
    <location>
        <begin position="1918"/>
        <end position="1928"/>
    </location>
</feature>
<feature type="compositionally biased region" description="Polar residues" evidence="3">
    <location>
        <begin position="1250"/>
        <end position="1259"/>
    </location>
</feature>
<feature type="compositionally biased region" description="Basic and acidic residues" evidence="3">
    <location>
        <begin position="1310"/>
        <end position="1321"/>
    </location>
</feature>
<dbReference type="SMART" id="SM00220">
    <property type="entry name" value="S_TKc"/>
    <property type="match status" value="1"/>
</dbReference>
<dbReference type="KEGG" id="bbes:BESB_016990"/>
<feature type="compositionally biased region" description="Basic and acidic residues" evidence="3">
    <location>
        <begin position="1343"/>
        <end position="1356"/>
    </location>
</feature>
<feature type="compositionally biased region" description="Low complexity" evidence="3">
    <location>
        <begin position="609"/>
        <end position="628"/>
    </location>
</feature>
<feature type="compositionally biased region" description="Basic and acidic residues" evidence="3">
    <location>
        <begin position="2972"/>
        <end position="2986"/>
    </location>
</feature>
<evidence type="ECO:0000313" key="5">
    <source>
        <dbReference type="EMBL" id="PFH32381.1"/>
    </source>
</evidence>
<feature type="region of interest" description="Disordered" evidence="3">
    <location>
        <begin position="580"/>
        <end position="629"/>
    </location>
</feature>
<feature type="compositionally biased region" description="Basic and acidic residues" evidence="3">
    <location>
        <begin position="3067"/>
        <end position="3078"/>
    </location>
</feature>
<feature type="compositionally biased region" description="Basic and acidic residues" evidence="3">
    <location>
        <begin position="1386"/>
        <end position="1396"/>
    </location>
</feature>